<proteinExistence type="predicted"/>
<dbReference type="Proteomes" id="UP001501468">
    <property type="component" value="Unassembled WGS sequence"/>
</dbReference>
<organism evidence="2 3">
    <name type="scientific">Terrabacter ginsenosidimutans</name>
    <dbReference type="NCBI Taxonomy" id="490575"/>
    <lineage>
        <taxon>Bacteria</taxon>
        <taxon>Bacillati</taxon>
        <taxon>Actinomycetota</taxon>
        <taxon>Actinomycetes</taxon>
        <taxon>Micrococcales</taxon>
        <taxon>Intrasporangiaceae</taxon>
        <taxon>Terrabacter</taxon>
    </lineage>
</organism>
<keyword evidence="3" id="KW-1185">Reference proteome</keyword>
<keyword evidence="1" id="KW-0472">Membrane</keyword>
<dbReference type="EMBL" id="BAABDC010000003">
    <property type="protein sequence ID" value="GAA3704646.1"/>
    <property type="molecule type" value="Genomic_DNA"/>
</dbReference>
<evidence type="ECO:0000313" key="2">
    <source>
        <dbReference type="EMBL" id="GAA3704646.1"/>
    </source>
</evidence>
<keyword evidence="1" id="KW-1133">Transmembrane helix</keyword>
<comment type="caution">
    <text evidence="2">The sequence shown here is derived from an EMBL/GenBank/DDBJ whole genome shotgun (WGS) entry which is preliminary data.</text>
</comment>
<reference evidence="3" key="1">
    <citation type="journal article" date="2019" name="Int. J. Syst. Evol. Microbiol.">
        <title>The Global Catalogue of Microorganisms (GCM) 10K type strain sequencing project: providing services to taxonomists for standard genome sequencing and annotation.</title>
        <authorList>
            <consortium name="The Broad Institute Genomics Platform"/>
            <consortium name="The Broad Institute Genome Sequencing Center for Infectious Disease"/>
            <person name="Wu L."/>
            <person name="Ma J."/>
        </authorList>
    </citation>
    <scope>NUCLEOTIDE SEQUENCE [LARGE SCALE GENOMIC DNA]</scope>
    <source>
        <strain evidence="3">JCM 17125</strain>
    </source>
</reference>
<evidence type="ECO:0000256" key="1">
    <source>
        <dbReference type="SAM" id="Phobius"/>
    </source>
</evidence>
<sequence>MLPLVSTLFHDVVPVTDTVVMPVIGLVLVTVAAIVNVVALWAGRQRSTMNMVATTLTVTATLFFAFFVIGEGLGGA</sequence>
<feature type="transmembrane region" description="Helical" evidence="1">
    <location>
        <begin position="49"/>
        <end position="69"/>
    </location>
</feature>
<name>A0ABP7DI21_9MICO</name>
<evidence type="ECO:0000313" key="3">
    <source>
        <dbReference type="Proteomes" id="UP001501468"/>
    </source>
</evidence>
<keyword evidence="1" id="KW-0812">Transmembrane</keyword>
<gene>
    <name evidence="2" type="ORF">GCM10022399_21530</name>
</gene>
<feature type="transmembrane region" description="Helical" evidence="1">
    <location>
        <begin position="20"/>
        <end position="42"/>
    </location>
</feature>
<protein>
    <submittedName>
        <fullName evidence="2">Uncharacterized protein</fullName>
    </submittedName>
</protein>
<accession>A0ABP7DI21</accession>